<reference evidence="1 2" key="1">
    <citation type="journal article" date="2016" name="Front. Microbiol.">
        <title>Genomic Resource of Rice Seed Associated Bacteria.</title>
        <authorList>
            <person name="Midha S."/>
            <person name="Bansal K."/>
            <person name="Sharma S."/>
            <person name="Kumar N."/>
            <person name="Patil P.P."/>
            <person name="Chaudhry V."/>
            <person name="Patil P.B."/>
        </authorList>
    </citation>
    <scope>NUCLEOTIDE SEQUENCE [LARGE SCALE GENOMIC DNA]</scope>
    <source>
        <strain evidence="1 2">NS115</strain>
    </source>
</reference>
<accession>A0ACC4ZXE6</accession>
<evidence type="ECO:0000313" key="2">
    <source>
        <dbReference type="Proteomes" id="UP000074866"/>
    </source>
</evidence>
<comment type="caution">
    <text evidence="1">The sequence shown here is derived from an EMBL/GenBank/DDBJ whole genome shotgun (WGS) entry which is preliminary data.</text>
</comment>
<protein>
    <submittedName>
        <fullName evidence="1">O-acetylhomoserine aminocarboxypropyltransferase</fullName>
        <ecNumber evidence="1">2.5.1.49</ecNumber>
    </submittedName>
</protein>
<proteinExistence type="predicted"/>
<dbReference type="Proteomes" id="UP000074866">
    <property type="component" value="Unassembled WGS sequence"/>
</dbReference>
<keyword evidence="1" id="KW-0808">Transferase</keyword>
<keyword evidence="2" id="KW-1185">Reference proteome</keyword>
<dbReference type="EMBL" id="LDRX01000031">
    <property type="protein sequence ID" value="KTS83399.1"/>
    <property type="molecule type" value="Genomic_DNA"/>
</dbReference>
<dbReference type="EC" id="2.5.1.49" evidence="1"/>
<evidence type="ECO:0000313" key="1">
    <source>
        <dbReference type="EMBL" id="KTS83399.1"/>
    </source>
</evidence>
<organism evidence="1 2">
    <name type="scientific">Paenibacillus jamilae</name>
    <dbReference type="NCBI Taxonomy" id="114136"/>
    <lineage>
        <taxon>Bacteria</taxon>
        <taxon>Bacillati</taxon>
        <taxon>Bacillota</taxon>
        <taxon>Bacilli</taxon>
        <taxon>Bacillales</taxon>
        <taxon>Paenibacillaceae</taxon>
        <taxon>Paenibacillus</taxon>
    </lineage>
</organism>
<gene>
    <name evidence="1" type="ORF">NS115_07575</name>
</gene>
<sequence length="430" mass="46289">MSEERKLSFETLAVHAGQEIDPTTFSRAVPLYQTTSYGFRDAEHAADLFSLKEFGNIYTRLMNPTTDVFEQRIAALEGGAGALATASGMAAISFSILNIAGAGDEIVSASSLYGGTYNLFSTTLPKLGIKVHFVDSDDPENFRHAITDKTKAIFAETIGNPQGNVLDVEAVSAIAHEYGIPLIVDNTFPSPYLLRPIEYGADIVVHSATKFIGGHGTSIGGVIVDSGKFDWKASGRFPGLTEPDPSYHGVVYTEAVGPIAYIIKARVQLLRDLGAAISPFNSWLLLQGLETLHLRLERHSHNALKVAQYLESHKDVEWVSYAGLPSHPSYELAQKYLPKGQGAILTFGIKGGSQAGSKLIANVKLFSHLANVGDSKSLIIHPASTTHQQLDAEEQVAAGVKPELLRLSVGTEAIDDILYDLEQAIAASQQ</sequence>
<name>A0ACC4ZXE6_9BACL</name>